<dbReference type="AlphaFoldDB" id="A0A0G4PYL4"/>
<dbReference type="EMBL" id="HG793238">
    <property type="protein sequence ID" value="CRL31295.1"/>
    <property type="molecule type" value="Genomic_DNA"/>
</dbReference>
<dbReference type="Gene3D" id="3.40.50.300">
    <property type="entry name" value="P-loop containing nucleotide triphosphate hydrolases"/>
    <property type="match status" value="2"/>
</dbReference>
<proteinExistence type="predicted"/>
<evidence type="ECO:0000256" key="2">
    <source>
        <dbReference type="SAM" id="MobiDB-lite"/>
    </source>
</evidence>
<gene>
    <name evidence="5" type="ORF">PCAMFM013_S107g000002</name>
</gene>
<evidence type="ECO:0000313" key="6">
    <source>
        <dbReference type="Proteomes" id="UP000053732"/>
    </source>
</evidence>
<evidence type="ECO:0000259" key="3">
    <source>
        <dbReference type="Pfam" id="PF13086"/>
    </source>
</evidence>
<feature type="region of interest" description="Disordered" evidence="2">
    <location>
        <begin position="133"/>
        <end position="157"/>
    </location>
</feature>
<keyword evidence="6" id="KW-1185">Reference proteome</keyword>
<name>A0A0G4PYL4_PENC3</name>
<sequence>MTTTYNFSNKLEGDEGWYDGFEPHKVDLSSLKRKSMLQLRARAWTLHQYQTFSQDVVCGLMFWCAGGEKPTHIHSRPDAQLNLFISGGVEIPHLGLNLRLRYKDDPKSKTDQYLKLAIIWTAWDGSDLHQREITTTPERASGPGTEEEQRTIPSPPDCVNSCQGNAGADGYQARWASKVVPYVYGFDVAKSSLEWFNEAQKKSIELFINAAYGDRFKLYTRVRAAALCENWNTLKSMPRLTYPPFPLYDCRWHIQAQRFERMEEIPDIDDLRVQIHRRRRERQWSHITAKGHCFTDKFEIPGLDADKHITFINEREYQAIRSIGLLREVAANERRYDHQFNRDYTFDMIPASEVESAATSSSTETYYIAFEIQLQQGDSDAEQTLQLPDVGTPVRVTPKGRDTKQSNKPIWPWPKPKLAKSSGAQPSASGERTLVVGMSRKPQQSYSSGGSSSQHTAVARQGQSSLGKSHFGKASTAPIWHGYVVSSSLADIKSLGAPTNIVFAKIHKPHDEMSRGRVLNMTARVTFGQPNVPRVAARKAIQNVMWGNEGLGIPTSSKMKVLLLAHENHVMKFLPPDNENLDDTRIPSFLSWLKNSRNPLQKRAIREALSPHGGFMKLITGPPGTGKTAVSTAIIRYCYVTEAPILVICGQNQGLDVVAQRYSSLYENDNADISQVYRLGTEFAESVDMHFKEDQELTTHRVSGLRENFKRAVHELSRPDIAERIVGSLEASLTGMGVNLQHLSLGRFIMSRVKNEIRLQGSPGRETNQESELLMEFACWQQVIRMMEKLQVEPIDRTSTSAHIFSAEQRELQAGFQKLWGKLQKFYLKKARVVFCTADTAGRHILRGFRPRFVLIEQASHISETTCLVPIMANYVGLKRVILSGDTAQLPPTVISRDENECGQIEQVSLFERMILSGHPDIQLRTQYRMMAGICKFVSTEFYNGTLETVESAPNRATSKTLSNFMSTRYKCSPGSSFFLSLSGTTVVRRQGGTSVLNPEYVSHIADLVDALAKKVPNLPQEDILVLSYYNEERRVLSELLRKLGHSKVRVKSVDSSQGSESPVVILSTTRPGGQWGLGFITDRKRSCVALSRAQSCLVVVGFEKMGMATQVGSGQGFQVWERLVKQHEQTSTLCRVKGSSALLKQQLGISEGSSGYERALR</sequence>
<dbReference type="InterPro" id="IPR027417">
    <property type="entry name" value="P-loop_NTPase"/>
</dbReference>
<evidence type="ECO:0000259" key="4">
    <source>
        <dbReference type="Pfam" id="PF13087"/>
    </source>
</evidence>
<feature type="region of interest" description="Disordered" evidence="2">
    <location>
        <begin position="385"/>
        <end position="471"/>
    </location>
</feature>
<dbReference type="InterPro" id="IPR045055">
    <property type="entry name" value="DNA2/NAM7-like"/>
</dbReference>
<dbReference type="CDD" id="cd18808">
    <property type="entry name" value="SF1_C_Upf1"/>
    <property type="match status" value="1"/>
</dbReference>
<dbReference type="PANTHER" id="PTHR10887">
    <property type="entry name" value="DNA2/NAM7 HELICASE FAMILY"/>
    <property type="match status" value="1"/>
</dbReference>
<dbReference type="PANTHER" id="PTHR10887:SF495">
    <property type="entry name" value="HELICASE SENATAXIN ISOFORM X1-RELATED"/>
    <property type="match status" value="1"/>
</dbReference>
<evidence type="ECO:0000313" key="5">
    <source>
        <dbReference type="EMBL" id="CRL31295.1"/>
    </source>
</evidence>
<reference evidence="5 6" key="1">
    <citation type="journal article" date="2014" name="Nat. Commun.">
        <title>Multiple recent horizontal transfers of a large genomic region in cheese making fungi.</title>
        <authorList>
            <person name="Cheeseman K."/>
            <person name="Ropars J."/>
            <person name="Renault P."/>
            <person name="Dupont J."/>
            <person name="Gouzy J."/>
            <person name="Branca A."/>
            <person name="Abraham A.L."/>
            <person name="Ceppi M."/>
            <person name="Conseiller E."/>
            <person name="Debuchy R."/>
            <person name="Malagnac F."/>
            <person name="Goarin A."/>
            <person name="Silar P."/>
            <person name="Lacoste S."/>
            <person name="Sallet E."/>
            <person name="Bensimon A."/>
            <person name="Giraud T."/>
            <person name="Brygoo Y."/>
        </authorList>
    </citation>
    <scope>NUCLEOTIDE SEQUENCE [LARGE SCALE GENOMIC DNA]</scope>
    <source>
        <strain evidence="6">FM 013</strain>
    </source>
</reference>
<protein>
    <submittedName>
        <fullName evidence="5">EF-Hand 1, calcium-binding site</fullName>
    </submittedName>
</protein>
<dbReference type="InterPro" id="IPR041677">
    <property type="entry name" value="DNA2/NAM7_AAA_11"/>
</dbReference>
<dbReference type="Pfam" id="PF13087">
    <property type="entry name" value="AAA_12"/>
    <property type="match status" value="1"/>
</dbReference>
<dbReference type="InterPro" id="IPR047187">
    <property type="entry name" value="SF1_C_Upf1"/>
</dbReference>
<accession>A0A0G4PYL4</accession>
<dbReference type="Proteomes" id="UP000053732">
    <property type="component" value="Unassembled WGS sequence"/>
</dbReference>
<dbReference type="STRING" id="1429867.A0A0G4PYL4"/>
<keyword evidence="1" id="KW-0347">Helicase</keyword>
<feature type="domain" description="DNA2/NAM7 helicase helicase" evidence="3">
    <location>
        <begin position="598"/>
        <end position="897"/>
    </location>
</feature>
<dbReference type="InterPro" id="IPR041679">
    <property type="entry name" value="DNA2/NAM7-like_C"/>
</dbReference>
<dbReference type="GO" id="GO:0004386">
    <property type="term" value="F:helicase activity"/>
    <property type="evidence" value="ECO:0007669"/>
    <property type="project" value="InterPro"/>
</dbReference>
<feature type="domain" description="DNA2/NAM7 helicase-like C-terminal" evidence="4">
    <location>
        <begin position="908"/>
        <end position="1102"/>
    </location>
</feature>
<evidence type="ECO:0000256" key="1">
    <source>
        <dbReference type="ARBA" id="ARBA00022806"/>
    </source>
</evidence>
<dbReference type="Pfam" id="PF13086">
    <property type="entry name" value="AAA_11"/>
    <property type="match status" value="1"/>
</dbReference>
<keyword evidence="1" id="KW-0067">ATP-binding</keyword>
<keyword evidence="1" id="KW-0547">Nucleotide-binding</keyword>
<keyword evidence="1" id="KW-0378">Hydrolase</keyword>
<dbReference type="SUPFAM" id="SSF52540">
    <property type="entry name" value="P-loop containing nucleoside triphosphate hydrolases"/>
    <property type="match status" value="1"/>
</dbReference>
<feature type="compositionally biased region" description="Low complexity" evidence="2">
    <location>
        <begin position="443"/>
        <end position="454"/>
    </location>
</feature>
<organism evidence="5 6">
    <name type="scientific">Penicillium camemberti (strain FM 013)</name>
    <dbReference type="NCBI Taxonomy" id="1429867"/>
    <lineage>
        <taxon>Eukaryota</taxon>
        <taxon>Fungi</taxon>
        <taxon>Dikarya</taxon>
        <taxon>Ascomycota</taxon>
        <taxon>Pezizomycotina</taxon>
        <taxon>Eurotiomycetes</taxon>
        <taxon>Eurotiomycetidae</taxon>
        <taxon>Eurotiales</taxon>
        <taxon>Aspergillaceae</taxon>
        <taxon>Penicillium</taxon>
    </lineage>
</organism>